<evidence type="ECO:0000259" key="3">
    <source>
        <dbReference type="PROSITE" id="PS50097"/>
    </source>
</evidence>
<dbReference type="Pfam" id="PF00651">
    <property type="entry name" value="BTB"/>
    <property type="match status" value="1"/>
</dbReference>
<feature type="repeat" description="RCC1" evidence="2">
    <location>
        <begin position="91"/>
        <end position="143"/>
    </location>
</feature>
<evidence type="ECO:0000256" key="1">
    <source>
        <dbReference type="ARBA" id="ARBA00022737"/>
    </source>
</evidence>
<dbReference type="PANTHER" id="PTHR22872">
    <property type="entry name" value="BTK-BINDING PROTEIN-RELATED"/>
    <property type="match status" value="1"/>
</dbReference>
<dbReference type="Gene3D" id="3.30.710.10">
    <property type="entry name" value="Potassium Channel Kv1.1, Chain A"/>
    <property type="match status" value="1"/>
</dbReference>
<dbReference type="SUPFAM" id="SSF54695">
    <property type="entry name" value="POZ domain"/>
    <property type="match status" value="1"/>
</dbReference>
<dbReference type="SUPFAM" id="SSF50985">
    <property type="entry name" value="RCC1/BLIP-II"/>
    <property type="match status" value="1"/>
</dbReference>
<keyword evidence="1" id="KW-0677">Repeat</keyword>
<dbReference type="Pfam" id="PF25390">
    <property type="entry name" value="WD40_RLD"/>
    <property type="match status" value="1"/>
</dbReference>
<name>A0A8S1DVK7_9INSE</name>
<dbReference type="AlphaFoldDB" id="A0A8S1DVK7"/>
<dbReference type="InterPro" id="IPR000408">
    <property type="entry name" value="Reg_chr_condens"/>
</dbReference>
<reference evidence="4 5" key="1">
    <citation type="submission" date="2020-04" db="EMBL/GenBank/DDBJ databases">
        <authorList>
            <person name="Alioto T."/>
            <person name="Alioto T."/>
            <person name="Gomez Garrido J."/>
        </authorList>
    </citation>
    <scope>NUCLEOTIDE SEQUENCE [LARGE SCALE GENOMIC DNA]</scope>
</reference>
<evidence type="ECO:0000256" key="2">
    <source>
        <dbReference type="PROSITE-ProRule" id="PRU00235"/>
    </source>
</evidence>
<dbReference type="InterPro" id="IPR051625">
    <property type="entry name" value="Signaling_Regulatory_Domain"/>
</dbReference>
<dbReference type="PROSITE" id="PS50012">
    <property type="entry name" value="RCC1_3"/>
    <property type="match status" value="4"/>
</dbReference>
<dbReference type="SMART" id="SM00225">
    <property type="entry name" value="BTB"/>
    <property type="match status" value="1"/>
</dbReference>
<dbReference type="InterPro" id="IPR058923">
    <property type="entry name" value="RCC1-like_dom"/>
</dbReference>
<dbReference type="OrthoDB" id="10256179at2759"/>
<comment type="caution">
    <text evidence="4">The sequence shown here is derived from an EMBL/GenBank/DDBJ whole genome shotgun (WGS) entry which is preliminary data.</text>
</comment>
<protein>
    <recommendedName>
        <fullName evidence="3">BTB domain-containing protein</fullName>
    </recommendedName>
</protein>
<proteinExistence type="predicted"/>
<feature type="repeat" description="RCC1" evidence="2">
    <location>
        <begin position="201"/>
        <end position="254"/>
    </location>
</feature>
<dbReference type="PANTHER" id="PTHR22872:SF10">
    <property type="entry name" value="ULTRAVIOLET-B RECEPTOR UVR8"/>
    <property type="match status" value="1"/>
</dbReference>
<dbReference type="PROSITE" id="PS50097">
    <property type="entry name" value="BTB"/>
    <property type="match status" value="1"/>
</dbReference>
<feature type="repeat" description="RCC1" evidence="2">
    <location>
        <begin position="255"/>
        <end position="305"/>
    </location>
</feature>
<feature type="domain" description="BTB" evidence="3">
    <location>
        <begin position="377"/>
        <end position="439"/>
    </location>
</feature>
<accession>A0A8S1DVK7</accession>
<dbReference type="Gene3D" id="2.130.10.30">
    <property type="entry name" value="Regulator of chromosome condensation 1/beta-lactamase-inhibitor protein II"/>
    <property type="match status" value="2"/>
</dbReference>
<dbReference type="InterPro" id="IPR011333">
    <property type="entry name" value="SKP1/BTB/POZ_sf"/>
</dbReference>
<dbReference type="InterPro" id="IPR000210">
    <property type="entry name" value="BTB/POZ_dom"/>
</dbReference>
<evidence type="ECO:0000313" key="5">
    <source>
        <dbReference type="Proteomes" id="UP000494165"/>
    </source>
</evidence>
<dbReference type="EMBL" id="CADEPI010000353">
    <property type="protein sequence ID" value="CAB3384485.1"/>
    <property type="molecule type" value="Genomic_DNA"/>
</dbReference>
<keyword evidence="5" id="KW-1185">Reference proteome</keyword>
<gene>
    <name evidence="4" type="ORF">CLODIP_2_CD15314</name>
</gene>
<sequence>MLEILDEWEIFKTLSDELKRNIRLAFVIDNSAIYVTKDDNVFGFGKNEEGFLGTGDMKSRTVHTKIEQLCGQNIQGLQFSKYTFFAISGSGSVFAWGRNYHGQLGLGTKQRTLIPTKIEGILGTKRVVQVACSSWHTLVLTSDREVVSFGFNHYGQLGLGHSDGQTRAQTLPKKLDFPAAGKVVTAIACLDLSSVALLDSGEVFAWGKNEYSILGYRDDDLEEQNIPRKVPGLEGIAIRRIVCGKYHALALSNDGKVYSWGWNRDVQHGTGTFKDTHRPTLISGNCDRILDVAAHFESSVSAAVTEGNEVYLWGWFNDQKFRSPTKTSFKSLDEVFANIGYKALTFRPLRPKRYEPTKEKNIATEWPKNYFDDADTADVVFVVEGKKIHAHKTILMKRCDFFRAIEESNQREKIIEYYSFEAFYAFLKYFYTNEVDLNPDLLFELITLADFYEMPDLRKECLEIAQRDVLSVVNARANNDDAYQLDVEEFKKFVLKFCKENNI</sequence>
<organism evidence="4 5">
    <name type="scientific">Cloeon dipterum</name>
    <dbReference type="NCBI Taxonomy" id="197152"/>
    <lineage>
        <taxon>Eukaryota</taxon>
        <taxon>Metazoa</taxon>
        <taxon>Ecdysozoa</taxon>
        <taxon>Arthropoda</taxon>
        <taxon>Hexapoda</taxon>
        <taxon>Insecta</taxon>
        <taxon>Pterygota</taxon>
        <taxon>Palaeoptera</taxon>
        <taxon>Ephemeroptera</taxon>
        <taxon>Pisciforma</taxon>
        <taxon>Baetidae</taxon>
        <taxon>Cloeon</taxon>
    </lineage>
</organism>
<feature type="repeat" description="RCC1" evidence="2">
    <location>
        <begin position="144"/>
        <end position="200"/>
    </location>
</feature>
<evidence type="ECO:0000313" key="4">
    <source>
        <dbReference type="EMBL" id="CAB3384485.1"/>
    </source>
</evidence>
<dbReference type="PRINTS" id="PR00633">
    <property type="entry name" value="RCCNDNSATION"/>
</dbReference>
<dbReference type="Proteomes" id="UP000494165">
    <property type="component" value="Unassembled WGS sequence"/>
</dbReference>
<dbReference type="InterPro" id="IPR009091">
    <property type="entry name" value="RCC1/BLIP-II"/>
</dbReference>